<organism evidence="6 7">
    <name type="scientific">Gonapodya prolifera (strain JEL478)</name>
    <name type="common">Monoblepharis prolifera</name>
    <dbReference type="NCBI Taxonomy" id="1344416"/>
    <lineage>
        <taxon>Eukaryota</taxon>
        <taxon>Fungi</taxon>
        <taxon>Fungi incertae sedis</taxon>
        <taxon>Chytridiomycota</taxon>
        <taxon>Chytridiomycota incertae sedis</taxon>
        <taxon>Monoblepharidomycetes</taxon>
        <taxon>Monoblepharidales</taxon>
        <taxon>Gonapodyaceae</taxon>
        <taxon>Gonapodya</taxon>
    </lineage>
</organism>
<dbReference type="InterPro" id="IPR036028">
    <property type="entry name" value="SH3-like_dom_sf"/>
</dbReference>
<keyword evidence="4" id="KW-1133">Transmembrane helix</keyword>
<keyword evidence="4" id="KW-0812">Transmembrane</keyword>
<name>A0A139AL37_GONPJ</name>
<evidence type="ECO:0000313" key="7">
    <source>
        <dbReference type="Proteomes" id="UP000070544"/>
    </source>
</evidence>
<dbReference type="Gene3D" id="2.30.30.40">
    <property type="entry name" value="SH3 Domains"/>
    <property type="match status" value="1"/>
</dbReference>
<dbReference type="SUPFAM" id="SSF50044">
    <property type="entry name" value="SH3-domain"/>
    <property type="match status" value="1"/>
</dbReference>
<dbReference type="InterPro" id="IPR032675">
    <property type="entry name" value="LRR_dom_sf"/>
</dbReference>
<keyword evidence="7" id="KW-1185">Reference proteome</keyword>
<dbReference type="OrthoDB" id="5340910at2759"/>
<dbReference type="Gene3D" id="3.80.10.10">
    <property type="entry name" value="Ribonuclease Inhibitor"/>
    <property type="match status" value="1"/>
</dbReference>
<feature type="compositionally biased region" description="Low complexity" evidence="3">
    <location>
        <begin position="353"/>
        <end position="368"/>
    </location>
</feature>
<evidence type="ECO:0000313" key="6">
    <source>
        <dbReference type="EMBL" id="KXS17408.1"/>
    </source>
</evidence>
<evidence type="ECO:0000259" key="5">
    <source>
        <dbReference type="PROSITE" id="PS50002"/>
    </source>
</evidence>
<dbReference type="EMBL" id="KQ965747">
    <property type="protein sequence ID" value="KXS17408.1"/>
    <property type="molecule type" value="Genomic_DNA"/>
</dbReference>
<evidence type="ECO:0000256" key="1">
    <source>
        <dbReference type="ARBA" id="ARBA00022443"/>
    </source>
</evidence>
<gene>
    <name evidence="6" type="ORF">M427DRAFT_133526</name>
</gene>
<feature type="transmembrane region" description="Helical" evidence="4">
    <location>
        <begin position="144"/>
        <end position="169"/>
    </location>
</feature>
<sequence length="393" mass="42086">MIANDFSGPFPDISGMTNLTQLHARANRFTTMPVGIETLVGLRNLHFYLNNVTGPFPNLTALKDLFTLWVHDNFMSGNVDGLIPRSVSVCRLTFNNTNPDLYTLTRDVPPSCFFENQVIRNPNDLVPSPAAAPAPNSSGSGSNVGIIAGAVGGGAAVLLAAIGLAFYVVRRKRGGSRHTKSPEHVESHWFFLRVAGPMDLDEDACVEYDGQPFLVTEKYDAQAADEMTLTPGQTVIVKTIFRDGWAACLDESTGQVGTAPLDCLLLTDHLHSSASHNPLSFPIARGEVSMIRSVSLSAAYPFPGSQTTAKDPTRSAAVHSMATNASPGSTLFNTASPHGSAVYSKWSAGSTVRSPSNQSSQMSRSTLSTDSRLHLNFGMIEDGMPLRDVNGSR</sequence>
<evidence type="ECO:0000256" key="4">
    <source>
        <dbReference type="SAM" id="Phobius"/>
    </source>
</evidence>
<dbReference type="InterPro" id="IPR046959">
    <property type="entry name" value="PRK1-6/SRF4-like"/>
</dbReference>
<evidence type="ECO:0000256" key="2">
    <source>
        <dbReference type="PROSITE-ProRule" id="PRU00192"/>
    </source>
</evidence>
<dbReference type="SUPFAM" id="SSF52058">
    <property type="entry name" value="L domain-like"/>
    <property type="match status" value="1"/>
</dbReference>
<proteinExistence type="predicted"/>
<dbReference type="InterPro" id="IPR001452">
    <property type="entry name" value="SH3_domain"/>
</dbReference>
<reference evidence="6 7" key="1">
    <citation type="journal article" date="2015" name="Genome Biol. Evol.">
        <title>Phylogenomic analyses indicate that early fungi evolved digesting cell walls of algal ancestors of land plants.</title>
        <authorList>
            <person name="Chang Y."/>
            <person name="Wang S."/>
            <person name="Sekimoto S."/>
            <person name="Aerts A.L."/>
            <person name="Choi C."/>
            <person name="Clum A."/>
            <person name="LaButti K.M."/>
            <person name="Lindquist E.A."/>
            <person name="Yee Ngan C."/>
            <person name="Ohm R.A."/>
            <person name="Salamov A.A."/>
            <person name="Grigoriev I.V."/>
            <person name="Spatafora J.W."/>
            <person name="Berbee M.L."/>
        </authorList>
    </citation>
    <scope>NUCLEOTIDE SEQUENCE [LARGE SCALE GENOMIC DNA]</scope>
    <source>
        <strain evidence="6 7">JEL478</strain>
    </source>
</reference>
<dbReference type="AlphaFoldDB" id="A0A139AL37"/>
<dbReference type="Proteomes" id="UP000070544">
    <property type="component" value="Unassembled WGS sequence"/>
</dbReference>
<dbReference type="PANTHER" id="PTHR48007:SF55">
    <property type="entry name" value="PROTEIN KINASE DOMAIN-CONTAINING PROTEIN"/>
    <property type="match status" value="1"/>
</dbReference>
<dbReference type="PANTHER" id="PTHR48007">
    <property type="entry name" value="LEUCINE-RICH REPEAT RECEPTOR-LIKE PROTEIN KINASE PXC1"/>
    <property type="match status" value="1"/>
</dbReference>
<protein>
    <recommendedName>
        <fullName evidence="5">SH3 domain-containing protein</fullName>
    </recommendedName>
</protein>
<keyword evidence="1 2" id="KW-0728">SH3 domain</keyword>
<feature type="region of interest" description="Disordered" evidence="3">
    <location>
        <begin position="349"/>
        <end position="368"/>
    </location>
</feature>
<feature type="domain" description="SH3" evidence="5">
    <location>
        <begin position="208"/>
        <end position="269"/>
    </location>
</feature>
<accession>A0A139AL37</accession>
<evidence type="ECO:0000256" key="3">
    <source>
        <dbReference type="SAM" id="MobiDB-lite"/>
    </source>
</evidence>
<dbReference type="PROSITE" id="PS50002">
    <property type="entry name" value="SH3"/>
    <property type="match status" value="1"/>
</dbReference>
<keyword evidence="4" id="KW-0472">Membrane</keyword>